<evidence type="ECO:0000313" key="2">
    <source>
        <dbReference type="Proteomes" id="UP001177260"/>
    </source>
</evidence>
<comment type="caution">
    <text evidence="1">The sequence shown here is derived from an EMBL/GenBank/DDBJ whole genome shotgun (WGS) entry which is preliminary data.</text>
</comment>
<dbReference type="EMBL" id="JAOPJF010000088">
    <property type="protein sequence ID" value="KAK1140192.1"/>
    <property type="molecule type" value="Genomic_DNA"/>
</dbReference>
<organism evidence="1 2">
    <name type="scientific">Aspergillus melleus</name>
    <dbReference type="NCBI Taxonomy" id="138277"/>
    <lineage>
        <taxon>Eukaryota</taxon>
        <taxon>Fungi</taxon>
        <taxon>Dikarya</taxon>
        <taxon>Ascomycota</taxon>
        <taxon>Pezizomycotina</taxon>
        <taxon>Eurotiomycetes</taxon>
        <taxon>Eurotiomycetidae</taxon>
        <taxon>Eurotiales</taxon>
        <taxon>Aspergillaceae</taxon>
        <taxon>Aspergillus</taxon>
        <taxon>Aspergillus subgen. Circumdati</taxon>
    </lineage>
</organism>
<proteinExistence type="predicted"/>
<protein>
    <submittedName>
        <fullName evidence="1">Uncharacterized protein</fullName>
    </submittedName>
</protein>
<reference evidence="1 2" key="1">
    <citation type="journal article" date="2023" name="ACS Omega">
        <title>Identification of the Neoaspergillic Acid Biosynthesis Gene Cluster by Establishing an In Vitro CRISPR-Ribonucleoprotein Genetic System in Aspergillus melleus.</title>
        <authorList>
            <person name="Yuan B."/>
            <person name="Grau M.F."/>
            <person name="Murata R.M."/>
            <person name="Torok T."/>
            <person name="Venkateswaran K."/>
            <person name="Stajich J.E."/>
            <person name="Wang C.C.C."/>
        </authorList>
    </citation>
    <scope>NUCLEOTIDE SEQUENCE [LARGE SCALE GENOMIC DNA]</scope>
    <source>
        <strain evidence="1 2">IMV 1140</strain>
    </source>
</reference>
<accession>A0ACC3AR86</accession>
<keyword evidence="2" id="KW-1185">Reference proteome</keyword>
<dbReference type="Proteomes" id="UP001177260">
    <property type="component" value="Unassembled WGS sequence"/>
</dbReference>
<gene>
    <name evidence="1" type="ORF">N8T08_010580</name>
</gene>
<name>A0ACC3AR86_9EURO</name>
<sequence length="619" mass="73151">MPRRSHVREYDEDLFDDDDDREPIPPPRSRRGRRHEPDLRYNMRAPSPPTPMEELERLDLRDRPGPEFFPEDFKPPRDRRPLPARREHNGIGVPPRELVRNFERARGEARRRGRPHREVFLDEEYGSPVEPESGPELEKVYMDSEDSEVDLPPVSRKERSLPRHRREIREELVPRSKSQRDGRGARRPRVERDEIPPRPIEVRDEIRDPQGHYHHHHRHLHHKGSHSRPASGNQTEVYESTDDLPDEDVIIKKGRRRRDPVRDRLEEEDVYIQDRGMSSSELDDPRMPSPVRMPPNHRDFDEHLHIREEYGVPRAPRPPSPEVSFEKPKRRHHKDGMGRAPREEVLLETREKEIVPIPVRNLSPEPPSRRKEEIAIPISRPRSLEREKDILIRERGPPKGNLVEEREIIEETYNEGIPERAPKEIATKDMAEDWALVNASAKTRDIPRDIAKENQGNKLPPLGDRRSKFTMSDEKISDGDADFDRGKIGRRYVGVKDRRDRLWTEITKDLVVKEAIERMGFEYEETVSSYYVFSYLQYDDVSSLVELSEDIRRARRRRIHEMERERALKHPPPMPVPEKAPPLLLDRPMSPPRRSGERRKMKERELVVEDRGRPRSGRR</sequence>
<evidence type="ECO:0000313" key="1">
    <source>
        <dbReference type="EMBL" id="KAK1140192.1"/>
    </source>
</evidence>